<name>D6WY95_TRICA</name>
<evidence type="ECO:0000313" key="3">
    <source>
        <dbReference type="Proteomes" id="UP000007266"/>
    </source>
</evidence>
<reference evidence="2 3" key="2">
    <citation type="journal article" date="2010" name="Nucleic Acids Res.">
        <title>BeetleBase in 2010: revisions to provide comprehensive genomic information for Tribolium castaneum.</title>
        <authorList>
            <person name="Kim H.S."/>
            <person name="Murphy T."/>
            <person name="Xia J."/>
            <person name="Caragea D."/>
            <person name="Park Y."/>
            <person name="Beeman R.W."/>
            <person name="Lorenzen M.D."/>
            <person name="Butcher S."/>
            <person name="Manak J.R."/>
            <person name="Brown S.J."/>
        </authorList>
    </citation>
    <scope>GENOME REANNOTATION</scope>
    <source>
        <strain evidence="2 3">Georgia GA2</strain>
    </source>
</reference>
<gene>
    <name evidence="2" type="primary">AUGUSTUS-3.0.2_02173</name>
    <name evidence="2" type="ORF">TcasGA2_TC002173</name>
</gene>
<reference evidence="2 3" key="1">
    <citation type="journal article" date="2008" name="Nature">
        <title>The genome of the model beetle and pest Tribolium castaneum.</title>
        <authorList>
            <consortium name="Tribolium Genome Sequencing Consortium"/>
            <person name="Richards S."/>
            <person name="Gibbs R.A."/>
            <person name="Weinstock G.M."/>
            <person name="Brown S.J."/>
            <person name="Denell R."/>
            <person name="Beeman R.W."/>
            <person name="Gibbs R."/>
            <person name="Beeman R.W."/>
            <person name="Brown S.J."/>
            <person name="Bucher G."/>
            <person name="Friedrich M."/>
            <person name="Grimmelikhuijzen C.J."/>
            <person name="Klingler M."/>
            <person name="Lorenzen M."/>
            <person name="Richards S."/>
            <person name="Roth S."/>
            <person name="Schroder R."/>
            <person name="Tautz D."/>
            <person name="Zdobnov E.M."/>
            <person name="Muzny D."/>
            <person name="Gibbs R.A."/>
            <person name="Weinstock G.M."/>
            <person name="Attaway T."/>
            <person name="Bell S."/>
            <person name="Buhay C.J."/>
            <person name="Chandrabose M.N."/>
            <person name="Chavez D."/>
            <person name="Clerk-Blankenburg K.P."/>
            <person name="Cree A."/>
            <person name="Dao M."/>
            <person name="Davis C."/>
            <person name="Chacko J."/>
            <person name="Dinh H."/>
            <person name="Dugan-Rocha S."/>
            <person name="Fowler G."/>
            <person name="Garner T.T."/>
            <person name="Garnes J."/>
            <person name="Gnirke A."/>
            <person name="Hawes A."/>
            <person name="Hernandez J."/>
            <person name="Hines S."/>
            <person name="Holder M."/>
            <person name="Hume J."/>
            <person name="Jhangiani S.N."/>
            <person name="Joshi V."/>
            <person name="Khan Z.M."/>
            <person name="Jackson L."/>
            <person name="Kovar C."/>
            <person name="Kowis A."/>
            <person name="Lee S."/>
            <person name="Lewis L.R."/>
            <person name="Margolis J."/>
            <person name="Morgan M."/>
            <person name="Nazareth L.V."/>
            <person name="Nguyen N."/>
            <person name="Okwuonu G."/>
            <person name="Parker D."/>
            <person name="Richards S."/>
            <person name="Ruiz S.J."/>
            <person name="Santibanez J."/>
            <person name="Savard J."/>
            <person name="Scherer S.E."/>
            <person name="Schneider B."/>
            <person name="Sodergren E."/>
            <person name="Tautz D."/>
            <person name="Vattahil S."/>
            <person name="Villasana D."/>
            <person name="White C.S."/>
            <person name="Wright R."/>
            <person name="Park Y."/>
            <person name="Beeman R.W."/>
            <person name="Lord J."/>
            <person name="Oppert B."/>
            <person name="Lorenzen M."/>
            <person name="Brown S."/>
            <person name="Wang L."/>
            <person name="Savard J."/>
            <person name="Tautz D."/>
            <person name="Richards S."/>
            <person name="Weinstock G."/>
            <person name="Gibbs R.A."/>
            <person name="Liu Y."/>
            <person name="Worley K."/>
            <person name="Weinstock G."/>
            <person name="Elsik C.G."/>
            <person name="Reese J.T."/>
            <person name="Elhaik E."/>
            <person name="Landan G."/>
            <person name="Graur D."/>
            <person name="Arensburger P."/>
            <person name="Atkinson P."/>
            <person name="Beeman R.W."/>
            <person name="Beidler J."/>
            <person name="Brown S.J."/>
            <person name="Demuth J.P."/>
            <person name="Drury D.W."/>
            <person name="Du Y.Z."/>
            <person name="Fujiwara H."/>
            <person name="Lorenzen M."/>
            <person name="Maselli V."/>
            <person name="Osanai M."/>
            <person name="Park Y."/>
            <person name="Robertson H.M."/>
            <person name="Tu Z."/>
            <person name="Wang J.J."/>
            <person name="Wang S."/>
            <person name="Richards S."/>
            <person name="Song H."/>
            <person name="Zhang L."/>
            <person name="Sodergren E."/>
            <person name="Werner D."/>
            <person name="Stanke M."/>
            <person name="Morgenstern B."/>
            <person name="Solovyev V."/>
            <person name="Kosarev P."/>
            <person name="Brown G."/>
            <person name="Chen H.C."/>
            <person name="Ermolaeva O."/>
            <person name="Hlavina W."/>
            <person name="Kapustin Y."/>
            <person name="Kiryutin B."/>
            <person name="Kitts P."/>
            <person name="Maglott D."/>
            <person name="Pruitt K."/>
            <person name="Sapojnikov V."/>
            <person name="Souvorov A."/>
            <person name="Mackey A.J."/>
            <person name="Waterhouse R.M."/>
            <person name="Wyder S."/>
            <person name="Zdobnov E.M."/>
            <person name="Zdobnov E.M."/>
            <person name="Wyder S."/>
            <person name="Kriventseva E.V."/>
            <person name="Kadowaki T."/>
            <person name="Bork P."/>
            <person name="Aranda M."/>
            <person name="Bao R."/>
            <person name="Beermann A."/>
            <person name="Berns N."/>
            <person name="Bolognesi R."/>
            <person name="Bonneton F."/>
            <person name="Bopp D."/>
            <person name="Brown S.J."/>
            <person name="Bucher G."/>
            <person name="Butts T."/>
            <person name="Chaumot A."/>
            <person name="Denell R.E."/>
            <person name="Ferrier D.E."/>
            <person name="Friedrich M."/>
            <person name="Gordon C.M."/>
            <person name="Jindra M."/>
            <person name="Klingler M."/>
            <person name="Lan Q."/>
            <person name="Lattorff H.M."/>
            <person name="Laudet V."/>
            <person name="von Levetsow C."/>
            <person name="Liu Z."/>
            <person name="Lutz R."/>
            <person name="Lynch J.A."/>
            <person name="da Fonseca R.N."/>
            <person name="Posnien N."/>
            <person name="Reuter R."/>
            <person name="Roth S."/>
            <person name="Savard J."/>
            <person name="Schinko J.B."/>
            <person name="Schmitt C."/>
            <person name="Schoppmeier M."/>
            <person name="Schroder R."/>
            <person name="Shippy T.D."/>
            <person name="Simonnet F."/>
            <person name="Marques-Souza H."/>
            <person name="Tautz D."/>
            <person name="Tomoyasu Y."/>
            <person name="Trauner J."/>
            <person name="Van der Zee M."/>
            <person name="Vervoort M."/>
            <person name="Wittkopp N."/>
            <person name="Wimmer E.A."/>
            <person name="Yang X."/>
            <person name="Jones A.K."/>
            <person name="Sattelle D.B."/>
            <person name="Ebert P.R."/>
            <person name="Nelson D."/>
            <person name="Scott J.G."/>
            <person name="Beeman R.W."/>
            <person name="Muthukrishnan S."/>
            <person name="Kramer K.J."/>
            <person name="Arakane Y."/>
            <person name="Beeman R.W."/>
            <person name="Zhu Q."/>
            <person name="Hogenkamp D."/>
            <person name="Dixit R."/>
            <person name="Oppert B."/>
            <person name="Jiang H."/>
            <person name="Zou Z."/>
            <person name="Marshall J."/>
            <person name="Elpidina E."/>
            <person name="Vinokurov K."/>
            <person name="Oppert C."/>
            <person name="Zou Z."/>
            <person name="Evans J."/>
            <person name="Lu Z."/>
            <person name="Zhao P."/>
            <person name="Sumathipala N."/>
            <person name="Altincicek B."/>
            <person name="Vilcinskas A."/>
            <person name="Williams M."/>
            <person name="Hultmark D."/>
            <person name="Hetru C."/>
            <person name="Jiang H."/>
            <person name="Grimmelikhuijzen C.J."/>
            <person name="Hauser F."/>
            <person name="Cazzamali G."/>
            <person name="Williamson M."/>
            <person name="Park Y."/>
            <person name="Li B."/>
            <person name="Tanaka Y."/>
            <person name="Predel R."/>
            <person name="Neupert S."/>
            <person name="Schachtner J."/>
            <person name="Verleyen P."/>
            <person name="Raible F."/>
            <person name="Bork P."/>
            <person name="Friedrich M."/>
            <person name="Walden K.K."/>
            <person name="Robertson H.M."/>
            <person name="Angeli S."/>
            <person name="Foret S."/>
            <person name="Bucher G."/>
            <person name="Schuetz S."/>
            <person name="Maleszka R."/>
            <person name="Wimmer E.A."/>
            <person name="Beeman R.W."/>
            <person name="Lorenzen M."/>
            <person name="Tomoyasu Y."/>
            <person name="Miller S.C."/>
            <person name="Grossmann D."/>
            <person name="Bucher G."/>
        </authorList>
    </citation>
    <scope>NUCLEOTIDE SEQUENCE [LARGE SCALE GENOMIC DNA]</scope>
    <source>
        <strain evidence="2 3">Georgia GA2</strain>
    </source>
</reference>
<dbReference type="OMA" id="CEGALES"/>
<evidence type="ECO:0000259" key="1">
    <source>
        <dbReference type="Pfam" id="PF00134"/>
    </source>
</evidence>
<sequence length="256" mass="29730">MCLENESDLLSHWFLDIGKKSNMYNEPMLGEKTVKFFKQICDTFEQNTHVFIMSVEVAENYLRTKKSKNEKIADPLLAAVTISFICHKCEGALESLKVKHIVDLLFQLSKKSYSARQVLGMEGDILITLNGIIQMTTVLDDMDVIIEKYMSESRLKGSIRPLCLKILEYVYFERKKWFQQLKEIYSQNKECMNVFQHLISSKFYVPVSVLITAIELTHYRHVLDVDTVLADVTKHTKIHEDHVRLFAAKIIEVIKC</sequence>
<evidence type="ECO:0000313" key="2">
    <source>
        <dbReference type="EMBL" id="EFA07697.1"/>
    </source>
</evidence>
<protein>
    <recommendedName>
        <fullName evidence="1">Cyclin N-terminal domain-containing protein</fullName>
    </recommendedName>
</protein>
<dbReference type="Proteomes" id="UP000007266">
    <property type="component" value="Linkage group 8"/>
</dbReference>
<dbReference type="EMBL" id="KQ971357">
    <property type="protein sequence ID" value="EFA07697.1"/>
    <property type="molecule type" value="Genomic_DNA"/>
</dbReference>
<dbReference type="Pfam" id="PF00134">
    <property type="entry name" value="Cyclin_N"/>
    <property type="match status" value="1"/>
</dbReference>
<dbReference type="InterPro" id="IPR006671">
    <property type="entry name" value="Cyclin_N"/>
</dbReference>
<keyword evidence="3" id="KW-1185">Reference proteome</keyword>
<accession>D6WY95</accession>
<dbReference type="HOGENOM" id="CLU_1099466_0_0_1"/>
<dbReference type="InParanoid" id="D6WY95"/>
<feature type="domain" description="Cyclin N-terminal" evidence="1">
    <location>
        <begin position="31"/>
        <end position="130"/>
    </location>
</feature>
<dbReference type="Gene3D" id="1.10.472.10">
    <property type="entry name" value="Cyclin-like"/>
    <property type="match status" value="1"/>
</dbReference>
<organism evidence="2 3">
    <name type="scientific">Tribolium castaneum</name>
    <name type="common">Red flour beetle</name>
    <dbReference type="NCBI Taxonomy" id="7070"/>
    <lineage>
        <taxon>Eukaryota</taxon>
        <taxon>Metazoa</taxon>
        <taxon>Ecdysozoa</taxon>
        <taxon>Arthropoda</taxon>
        <taxon>Hexapoda</taxon>
        <taxon>Insecta</taxon>
        <taxon>Pterygota</taxon>
        <taxon>Neoptera</taxon>
        <taxon>Endopterygota</taxon>
        <taxon>Coleoptera</taxon>
        <taxon>Polyphaga</taxon>
        <taxon>Cucujiformia</taxon>
        <taxon>Tenebrionidae</taxon>
        <taxon>Tenebrionidae incertae sedis</taxon>
        <taxon>Tribolium</taxon>
    </lineage>
</organism>
<dbReference type="AlphaFoldDB" id="D6WY95"/>
<proteinExistence type="predicted"/>